<sequence>MKSVPNLDEITDLSQHRSSTLVGDFNTHSASWGYNSINTTSMSVDVLDHPDLVQISSKPTFLSFGEHASFPDLTSTSDLIAIADVSLQDAI</sequence>
<evidence type="ECO:0000313" key="3">
    <source>
        <dbReference type="Proteomes" id="UP000887013"/>
    </source>
</evidence>
<dbReference type="AlphaFoldDB" id="A0A8X6QD24"/>
<reference evidence="2" key="1">
    <citation type="submission" date="2020-08" db="EMBL/GenBank/DDBJ databases">
        <title>Multicomponent nature underlies the extraordinary mechanical properties of spider dragline silk.</title>
        <authorList>
            <person name="Kono N."/>
            <person name="Nakamura H."/>
            <person name="Mori M."/>
            <person name="Yoshida Y."/>
            <person name="Ohtoshi R."/>
            <person name="Malay A.D."/>
            <person name="Moran D.A.P."/>
            <person name="Tomita M."/>
            <person name="Numata K."/>
            <person name="Arakawa K."/>
        </authorList>
    </citation>
    <scope>NUCLEOTIDE SEQUENCE</scope>
</reference>
<organism evidence="2 3">
    <name type="scientific">Nephila pilipes</name>
    <name type="common">Giant wood spider</name>
    <name type="synonym">Nephila maculata</name>
    <dbReference type="NCBI Taxonomy" id="299642"/>
    <lineage>
        <taxon>Eukaryota</taxon>
        <taxon>Metazoa</taxon>
        <taxon>Ecdysozoa</taxon>
        <taxon>Arthropoda</taxon>
        <taxon>Chelicerata</taxon>
        <taxon>Arachnida</taxon>
        <taxon>Araneae</taxon>
        <taxon>Araneomorphae</taxon>
        <taxon>Entelegynae</taxon>
        <taxon>Araneoidea</taxon>
        <taxon>Nephilidae</taxon>
        <taxon>Nephila</taxon>
    </lineage>
</organism>
<comment type="caution">
    <text evidence="2">The sequence shown here is derived from an EMBL/GenBank/DDBJ whole genome shotgun (WGS) entry which is preliminary data.</text>
</comment>
<evidence type="ECO:0000313" key="2">
    <source>
        <dbReference type="EMBL" id="GFU18656.1"/>
    </source>
</evidence>
<feature type="domain" description="Endonuclease/exonuclease/phosphatase" evidence="1">
    <location>
        <begin position="6"/>
        <end position="83"/>
    </location>
</feature>
<dbReference type="InterPro" id="IPR005135">
    <property type="entry name" value="Endo/exonuclease/phosphatase"/>
</dbReference>
<gene>
    <name evidence="2" type="ORF">NPIL_105921</name>
</gene>
<evidence type="ECO:0000259" key="1">
    <source>
        <dbReference type="Pfam" id="PF14529"/>
    </source>
</evidence>
<proteinExistence type="predicted"/>
<dbReference type="Pfam" id="PF14529">
    <property type="entry name" value="Exo_endo_phos_2"/>
    <property type="match status" value="1"/>
</dbReference>
<name>A0A8X6QD24_NEPPI</name>
<dbReference type="Gene3D" id="3.60.10.10">
    <property type="entry name" value="Endonuclease/exonuclease/phosphatase"/>
    <property type="match status" value="1"/>
</dbReference>
<accession>A0A8X6QD24</accession>
<dbReference type="GO" id="GO:0003824">
    <property type="term" value="F:catalytic activity"/>
    <property type="evidence" value="ECO:0007669"/>
    <property type="project" value="InterPro"/>
</dbReference>
<dbReference type="InterPro" id="IPR036691">
    <property type="entry name" value="Endo/exonu/phosph_ase_sf"/>
</dbReference>
<protein>
    <recommendedName>
        <fullName evidence="1">Endonuclease/exonuclease/phosphatase domain-containing protein</fullName>
    </recommendedName>
</protein>
<dbReference type="OrthoDB" id="409048at2759"/>
<dbReference type="Proteomes" id="UP000887013">
    <property type="component" value="Unassembled WGS sequence"/>
</dbReference>
<keyword evidence="3" id="KW-1185">Reference proteome</keyword>
<dbReference type="EMBL" id="BMAW01126872">
    <property type="protein sequence ID" value="GFU18656.1"/>
    <property type="molecule type" value="Genomic_DNA"/>
</dbReference>